<organism evidence="6 7">
    <name type="scientific">Mesorhizobium plurifarium</name>
    <dbReference type="NCBI Taxonomy" id="69974"/>
    <lineage>
        <taxon>Bacteria</taxon>
        <taxon>Pseudomonadati</taxon>
        <taxon>Pseudomonadota</taxon>
        <taxon>Alphaproteobacteria</taxon>
        <taxon>Hyphomicrobiales</taxon>
        <taxon>Phyllobacteriaceae</taxon>
        <taxon>Mesorhizobium</taxon>
    </lineage>
</organism>
<dbReference type="InterPro" id="IPR052527">
    <property type="entry name" value="Metal_cation-efflux_comp"/>
</dbReference>
<protein>
    <submittedName>
        <fullName evidence="6">Isoprenylcysteine carboxyl methyltransferase</fullName>
    </submittedName>
</protein>
<dbReference type="InterPro" id="IPR007318">
    <property type="entry name" value="Phopholipid_MeTrfase"/>
</dbReference>
<feature type="transmembrane region" description="Helical" evidence="5">
    <location>
        <begin position="102"/>
        <end position="123"/>
    </location>
</feature>
<evidence type="ECO:0000256" key="1">
    <source>
        <dbReference type="ARBA" id="ARBA00004127"/>
    </source>
</evidence>
<name>A0A0K2W2N9_MESPL</name>
<dbReference type="GO" id="GO:0032259">
    <property type="term" value="P:methylation"/>
    <property type="evidence" value="ECO:0007669"/>
    <property type="project" value="UniProtKB-KW"/>
</dbReference>
<accession>A0A0K2W2N9</accession>
<dbReference type="GO" id="GO:0012505">
    <property type="term" value="C:endomembrane system"/>
    <property type="evidence" value="ECO:0007669"/>
    <property type="project" value="UniProtKB-SubCell"/>
</dbReference>
<dbReference type="Pfam" id="PF04191">
    <property type="entry name" value="PEMT"/>
    <property type="match status" value="1"/>
</dbReference>
<feature type="transmembrane region" description="Helical" evidence="5">
    <location>
        <begin position="6"/>
        <end position="30"/>
    </location>
</feature>
<keyword evidence="4 5" id="KW-0472">Membrane</keyword>
<gene>
    <name evidence="6" type="ORF">MPL1032_30081</name>
</gene>
<dbReference type="AlphaFoldDB" id="A0A0K2W2N9"/>
<evidence type="ECO:0000313" key="7">
    <source>
        <dbReference type="Proteomes" id="UP000182888"/>
    </source>
</evidence>
<evidence type="ECO:0000256" key="3">
    <source>
        <dbReference type="ARBA" id="ARBA00022989"/>
    </source>
</evidence>
<keyword evidence="6" id="KW-0489">Methyltransferase</keyword>
<dbReference type="PANTHER" id="PTHR43847">
    <property type="entry name" value="BLL3993 PROTEIN"/>
    <property type="match status" value="1"/>
</dbReference>
<keyword evidence="2 5" id="KW-0812">Transmembrane</keyword>
<dbReference type="EMBL" id="CCND01000023">
    <property type="protein sequence ID" value="CDX60168.1"/>
    <property type="molecule type" value="Genomic_DNA"/>
</dbReference>
<feature type="transmembrane region" description="Helical" evidence="5">
    <location>
        <begin position="42"/>
        <end position="64"/>
    </location>
</feature>
<reference evidence="7" key="1">
    <citation type="submission" date="2014-08" db="EMBL/GenBank/DDBJ databases">
        <authorList>
            <person name="Edwards T."/>
        </authorList>
    </citation>
    <scope>NUCLEOTIDE SEQUENCE [LARGE SCALE GENOMIC DNA]</scope>
</reference>
<sequence length="223" mass="24683">MLTEDFFGRLAIVVVTTFLATSSAIPLFLYLRHGTSANTLAVVTQLASTVFLLLQLLVTIIRIPAQGTAKGIEPRVISVLGTFLILIAMIFTRPVDNRSVQVVALCAVFIGNAGSIFCVYWLGRSFSIMATARRLVATGPYSIVRHPLYVCEAVFVVGIIISHFSALMAALGILQFTLQLRRARHEEAILRQTFPEYEEYARRVPMLIPRFSPASQTATYRDS</sequence>
<comment type="subcellular location">
    <subcellularLocation>
        <location evidence="1">Endomembrane system</location>
        <topology evidence="1">Multi-pass membrane protein</topology>
    </subcellularLocation>
</comment>
<evidence type="ECO:0000256" key="2">
    <source>
        <dbReference type="ARBA" id="ARBA00022692"/>
    </source>
</evidence>
<dbReference type="Proteomes" id="UP000182888">
    <property type="component" value="Unassembled WGS sequence"/>
</dbReference>
<feature type="transmembrane region" description="Helical" evidence="5">
    <location>
        <begin position="153"/>
        <end position="174"/>
    </location>
</feature>
<evidence type="ECO:0000256" key="4">
    <source>
        <dbReference type="ARBA" id="ARBA00023136"/>
    </source>
</evidence>
<feature type="transmembrane region" description="Helical" evidence="5">
    <location>
        <begin position="76"/>
        <end position="95"/>
    </location>
</feature>
<dbReference type="GO" id="GO:0008168">
    <property type="term" value="F:methyltransferase activity"/>
    <property type="evidence" value="ECO:0007669"/>
    <property type="project" value="UniProtKB-KW"/>
</dbReference>
<dbReference type="PANTHER" id="PTHR43847:SF1">
    <property type="entry name" value="BLL3993 PROTEIN"/>
    <property type="match status" value="1"/>
</dbReference>
<evidence type="ECO:0000256" key="5">
    <source>
        <dbReference type="SAM" id="Phobius"/>
    </source>
</evidence>
<proteinExistence type="predicted"/>
<keyword evidence="6" id="KW-0808">Transferase</keyword>
<keyword evidence="3 5" id="KW-1133">Transmembrane helix</keyword>
<dbReference type="Gene3D" id="1.20.120.1630">
    <property type="match status" value="1"/>
</dbReference>
<evidence type="ECO:0000313" key="6">
    <source>
        <dbReference type="EMBL" id="CDX60168.1"/>
    </source>
</evidence>